<dbReference type="EMBL" id="RCHT01000004">
    <property type="protein sequence ID" value="RLL13135.1"/>
    <property type="molecule type" value="Genomic_DNA"/>
</dbReference>
<proteinExistence type="predicted"/>
<name>A0A498D077_9FIRM</name>
<feature type="chain" id="PRO_5038720945" evidence="2">
    <location>
        <begin position="25"/>
        <end position="359"/>
    </location>
</feature>
<reference evidence="3 4" key="1">
    <citation type="submission" date="2018-10" db="EMBL/GenBank/DDBJ databases">
        <title>Anaerotruncus faecis sp. nov., isolated from human feces.</title>
        <authorList>
            <person name="Wang Y.-J."/>
        </authorList>
    </citation>
    <scope>NUCLEOTIDE SEQUENCE [LARGE SCALE GENOMIC DNA]</scope>
    <source>
        <strain evidence="3 4">22A2-44</strain>
    </source>
</reference>
<evidence type="ECO:0000313" key="4">
    <source>
        <dbReference type="Proteomes" id="UP000276301"/>
    </source>
</evidence>
<evidence type="ECO:0000313" key="3">
    <source>
        <dbReference type="EMBL" id="RLL13135.1"/>
    </source>
</evidence>
<keyword evidence="2" id="KW-0732">Signal</keyword>
<sequence length="359" mass="41067">MKKLTATISVLLVLVMALSAPASAIAIITSDTFSTSAKSADKWVTDRYEPEEFDRSDGKLYLSVGPKGYYKYRSDDKKDKYYALQGKKLPVEMPSSNTWTATVKINIDDNWFSSNDGRRRAEFRVDLVDGDGNTLKNSSPAIALVKGGSGAPVLKYYNPKAQGSWGMANRFVNGDKETEDLTVEEGWHSLLIKANNGVLTYYFDEKKLGNCTLTTKDVYPSYIALNVYNYDRPQMVEWDNVTLYDGSYLIRQLSSEAQDKKDERLESQYEKKRNNWEDKYTEYMFDKSGSGTFNVDYDGRTVTLKKGEYYTQSKLKSLFKISDKDWDKENDMLKDALSNSPITPTTREKKEMPDSYWDY</sequence>
<evidence type="ECO:0000256" key="1">
    <source>
        <dbReference type="SAM" id="MobiDB-lite"/>
    </source>
</evidence>
<evidence type="ECO:0000256" key="2">
    <source>
        <dbReference type="SAM" id="SignalP"/>
    </source>
</evidence>
<organism evidence="3 4">
    <name type="scientific">Anaerotruncus massiliensis</name>
    <name type="common">ex Liu et al. 2021</name>
    <dbReference type="NCBI Taxonomy" id="2321404"/>
    <lineage>
        <taxon>Bacteria</taxon>
        <taxon>Bacillati</taxon>
        <taxon>Bacillota</taxon>
        <taxon>Clostridia</taxon>
        <taxon>Eubacteriales</taxon>
        <taxon>Oscillospiraceae</taxon>
        <taxon>Anaerotruncus</taxon>
    </lineage>
</organism>
<dbReference type="AlphaFoldDB" id="A0A498D077"/>
<keyword evidence="4" id="KW-1185">Reference proteome</keyword>
<accession>A0A498D077</accession>
<feature type="region of interest" description="Disordered" evidence="1">
    <location>
        <begin position="335"/>
        <end position="359"/>
    </location>
</feature>
<gene>
    <name evidence="3" type="ORF">D4A47_04115</name>
</gene>
<dbReference type="RefSeq" id="WP_121586277.1">
    <property type="nucleotide sequence ID" value="NZ_RCHT01000004.1"/>
</dbReference>
<dbReference type="Proteomes" id="UP000276301">
    <property type="component" value="Unassembled WGS sequence"/>
</dbReference>
<feature type="signal peptide" evidence="2">
    <location>
        <begin position="1"/>
        <end position="24"/>
    </location>
</feature>
<comment type="caution">
    <text evidence="3">The sequence shown here is derived from an EMBL/GenBank/DDBJ whole genome shotgun (WGS) entry which is preliminary data.</text>
</comment>
<protein>
    <submittedName>
        <fullName evidence="3">Uncharacterized protein</fullName>
    </submittedName>
</protein>